<gene>
    <name evidence="2" type="ORF">K505DRAFT_213728</name>
</gene>
<dbReference type="SUPFAM" id="SSF81383">
    <property type="entry name" value="F-box domain"/>
    <property type="match status" value="1"/>
</dbReference>
<feature type="non-terminal residue" evidence="2">
    <location>
        <position position="1"/>
    </location>
</feature>
<evidence type="ECO:0000313" key="3">
    <source>
        <dbReference type="Proteomes" id="UP000799757"/>
    </source>
</evidence>
<accession>A0A6A6WTG7</accession>
<dbReference type="InterPro" id="IPR032675">
    <property type="entry name" value="LRR_dom_sf"/>
</dbReference>
<evidence type="ECO:0000313" key="2">
    <source>
        <dbReference type="EMBL" id="KAF2787372.1"/>
    </source>
</evidence>
<dbReference type="InterPro" id="IPR036047">
    <property type="entry name" value="F-box-like_dom_sf"/>
</dbReference>
<dbReference type="SUPFAM" id="SSF52047">
    <property type="entry name" value="RNI-like"/>
    <property type="match status" value="1"/>
</dbReference>
<reference evidence="2" key="1">
    <citation type="journal article" date="2020" name="Stud. Mycol.">
        <title>101 Dothideomycetes genomes: a test case for predicting lifestyles and emergence of pathogens.</title>
        <authorList>
            <person name="Haridas S."/>
            <person name="Albert R."/>
            <person name="Binder M."/>
            <person name="Bloem J."/>
            <person name="Labutti K."/>
            <person name="Salamov A."/>
            <person name="Andreopoulos B."/>
            <person name="Baker S."/>
            <person name="Barry K."/>
            <person name="Bills G."/>
            <person name="Bluhm B."/>
            <person name="Cannon C."/>
            <person name="Castanera R."/>
            <person name="Culley D."/>
            <person name="Daum C."/>
            <person name="Ezra D."/>
            <person name="Gonzalez J."/>
            <person name="Henrissat B."/>
            <person name="Kuo A."/>
            <person name="Liang C."/>
            <person name="Lipzen A."/>
            <person name="Lutzoni F."/>
            <person name="Magnuson J."/>
            <person name="Mondo S."/>
            <person name="Nolan M."/>
            <person name="Ohm R."/>
            <person name="Pangilinan J."/>
            <person name="Park H.-J."/>
            <person name="Ramirez L."/>
            <person name="Alfaro M."/>
            <person name="Sun H."/>
            <person name="Tritt A."/>
            <person name="Yoshinaga Y."/>
            <person name="Zwiers L.-H."/>
            <person name="Turgeon B."/>
            <person name="Goodwin S."/>
            <person name="Spatafora J."/>
            <person name="Crous P."/>
            <person name="Grigoriev I."/>
        </authorList>
    </citation>
    <scope>NUCLEOTIDE SEQUENCE</scope>
    <source>
        <strain evidence="2">CBS 109.77</strain>
    </source>
</reference>
<proteinExistence type="predicted"/>
<feature type="domain" description="F-box" evidence="1">
    <location>
        <begin position="1"/>
        <end position="44"/>
    </location>
</feature>
<dbReference type="Proteomes" id="UP000799757">
    <property type="component" value="Unassembled WGS sequence"/>
</dbReference>
<dbReference type="OrthoDB" id="2522477at2759"/>
<sequence>LLSLADELLLCIIDQVDSREALCSLAATCSRFQNLVEPYCWRSLLVRKGGHASRIALSLNNRVERIAFIQELAICYNNAYEHGIENLGGFMPHMDKLRHLTIESPCPNNSEWRRGAPFDSWTRIDYTTLFETASLPMLQSFTLHGHPSESRKCAFGRTAIIFFHPTLRNITISCSNFDAGINSANITPDKLKSSPLQSLKLIECNVYLPFLSVILSLPRALKDLSIGERLHVFDEHPSHVPEDRTSNPAFLDALAQQADSLERLVHIAGDLRYAAPPIPGDETITNMRRLTHLSHLEVGIESPLFSYLNRHGCPDSLQTLKITDHAVVPTPTREHTRVMIKLATAILDKHILTPINLDMLFAYNHFSTPSLSGIWNVPQPTARKQVYDLAKILQARGSRLRILTEEFKGGKAFIPPYMDGEDMPVEVVQYDSESFWTFCGVDHQRHDD</sequence>
<dbReference type="InterPro" id="IPR001810">
    <property type="entry name" value="F-box_dom"/>
</dbReference>
<protein>
    <recommendedName>
        <fullName evidence="1">F-box domain-containing protein</fullName>
    </recommendedName>
</protein>
<dbReference type="AlphaFoldDB" id="A0A6A6WTG7"/>
<dbReference type="Gene3D" id="3.80.10.10">
    <property type="entry name" value="Ribonuclease Inhibitor"/>
    <property type="match status" value="1"/>
</dbReference>
<dbReference type="EMBL" id="MU002327">
    <property type="protein sequence ID" value="KAF2787372.1"/>
    <property type="molecule type" value="Genomic_DNA"/>
</dbReference>
<keyword evidence="3" id="KW-1185">Reference proteome</keyword>
<organism evidence="2 3">
    <name type="scientific">Melanomma pulvis-pyrius CBS 109.77</name>
    <dbReference type="NCBI Taxonomy" id="1314802"/>
    <lineage>
        <taxon>Eukaryota</taxon>
        <taxon>Fungi</taxon>
        <taxon>Dikarya</taxon>
        <taxon>Ascomycota</taxon>
        <taxon>Pezizomycotina</taxon>
        <taxon>Dothideomycetes</taxon>
        <taxon>Pleosporomycetidae</taxon>
        <taxon>Pleosporales</taxon>
        <taxon>Melanommataceae</taxon>
        <taxon>Melanomma</taxon>
    </lineage>
</organism>
<evidence type="ECO:0000259" key="1">
    <source>
        <dbReference type="PROSITE" id="PS50181"/>
    </source>
</evidence>
<dbReference type="PROSITE" id="PS50181">
    <property type="entry name" value="FBOX"/>
    <property type="match status" value="1"/>
</dbReference>
<feature type="non-terminal residue" evidence="2">
    <location>
        <position position="448"/>
    </location>
</feature>
<name>A0A6A6WTG7_9PLEO</name>